<sequence length="115" mass="12421">MGPVFIVFLVTCALVMIILLYRLDPRDTTSHSYLGQNLRLPLPAADTLPPPAAGRRPPPLDPRSALDGRRRLPQPVTTAFLPAFAYTKSWVDSKVTVGAGEEEVAVTCSVCLGAF</sequence>
<evidence type="ECO:0000313" key="4">
    <source>
        <dbReference type="Proteomes" id="UP000324897"/>
    </source>
</evidence>
<evidence type="ECO:0008006" key="5">
    <source>
        <dbReference type="Google" id="ProtNLM"/>
    </source>
</evidence>
<keyword evidence="4" id="KW-1185">Reference proteome</keyword>
<dbReference type="EMBL" id="RWGY01000039">
    <property type="protein sequence ID" value="TVU08681.1"/>
    <property type="molecule type" value="Genomic_DNA"/>
</dbReference>
<dbReference type="Gramene" id="TVU08681">
    <property type="protein sequence ID" value="TVU08681"/>
    <property type="gene ID" value="EJB05_42092"/>
</dbReference>
<gene>
    <name evidence="3" type="ORF">EJB05_42092</name>
</gene>
<keyword evidence="2" id="KW-0472">Membrane</keyword>
<feature type="non-terminal residue" evidence="3">
    <location>
        <position position="1"/>
    </location>
</feature>
<name>A0A5J9TDI4_9POAL</name>
<proteinExistence type="predicted"/>
<organism evidence="3 4">
    <name type="scientific">Eragrostis curvula</name>
    <name type="common">weeping love grass</name>
    <dbReference type="NCBI Taxonomy" id="38414"/>
    <lineage>
        <taxon>Eukaryota</taxon>
        <taxon>Viridiplantae</taxon>
        <taxon>Streptophyta</taxon>
        <taxon>Embryophyta</taxon>
        <taxon>Tracheophyta</taxon>
        <taxon>Spermatophyta</taxon>
        <taxon>Magnoliopsida</taxon>
        <taxon>Liliopsida</taxon>
        <taxon>Poales</taxon>
        <taxon>Poaceae</taxon>
        <taxon>PACMAD clade</taxon>
        <taxon>Chloridoideae</taxon>
        <taxon>Eragrostideae</taxon>
        <taxon>Eragrostidinae</taxon>
        <taxon>Eragrostis</taxon>
    </lineage>
</organism>
<protein>
    <recommendedName>
        <fullName evidence="5">RING-type domain-containing protein</fullName>
    </recommendedName>
</protein>
<dbReference type="AlphaFoldDB" id="A0A5J9TDI4"/>
<keyword evidence="2" id="KW-1133">Transmembrane helix</keyword>
<feature type="transmembrane region" description="Helical" evidence="2">
    <location>
        <begin position="6"/>
        <end position="23"/>
    </location>
</feature>
<feature type="compositionally biased region" description="Pro residues" evidence="1">
    <location>
        <begin position="48"/>
        <end position="61"/>
    </location>
</feature>
<dbReference type="Proteomes" id="UP000324897">
    <property type="component" value="Chromosome 3"/>
</dbReference>
<keyword evidence="2" id="KW-0812">Transmembrane</keyword>
<feature type="region of interest" description="Disordered" evidence="1">
    <location>
        <begin position="41"/>
        <end position="69"/>
    </location>
</feature>
<evidence type="ECO:0000256" key="2">
    <source>
        <dbReference type="SAM" id="Phobius"/>
    </source>
</evidence>
<evidence type="ECO:0000256" key="1">
    <source>
        <dbReference type="SAM" id="MobiDB-lite"/>
    </source>
</evidence>
<reference evidence="3 4" key="1">
    <citation type="journal article" date="2019" name="Sci. Rep.">
        <title>A high-quality genome of Eragrostis curvula grass provides insights into Poaceae evolution and supports new strategies to enhance forage quality.</title>
        <authorList>
            <person name="Carballo J."/>
            <person name="Santos B.A.C.M."/>
            <person name="Zappacosta D."/>
            <person name="Garbus I."/>
            <person name="Selva J.P."/>
            <person name="Gallo C.A."/>
            <person name="Diaz A."/>
            <person name="Albertini E."/>
            <person name="Caccamo M."/>
            <person name="Echenique V."/>
        </authorList>
    </citation>
    <scope>NUCLEOTIDE SEQUENCE [LARGE SCALE GENOMIC DNA]</scope>
    <source>
        <strain evidence="4">cv. Victoria</strain>
        <tissue evidence="3">Leaf</tissue>
    </source>
</reference>
<evidence type="ECO:0000313" key="3">
    <source>
        <dbReference type="EMBL" id="TVU08681.1"/>
    </source>
</evidence>
<comment type="caution">
    <text evidence="3">The sequence shown here is derived from an EMBL/GenBank/DDBJ whole genome shotgun (WGS) entry which is preliminary data.</text>
</comment>
<accession>A0A5J9TDI4</accession>